<dbReference type="InterPro" id="IPR006091">
    <property type="entry name" value="Acyl-CoA_Oxase/DH_mid-dom"/>
</dbReference>
<evidence type="ECO:0000313" key="10">
    <source>
        <dbReference type="EMBL" id="EWT07775.1"/>
    </source>
</evidence>
<sequence>MISFAFTAEQQDFRAELLRFARTELAPKYIERAAAADFAWDAHRQLAKLGVLGIGLPEEYGGTGPADPVTLGLATETLAQGDINVAAGPIYVGLVAAQIAEHGQPSLARKWVPRMIAGEEMVAIAVTEPSAGSDVSNLRTEARAVDGGWRITGEKIAISHAMNAGAALVYAREPGTSGYAGISCFLVPLDAEGVTRSHTIGMGALPLGWGGLSFEEVFVPADHLVGERGRGFAGAMSHFDFSRPAIGLACLGAAQASLDEAIAWSQQREAFGRPIAAFQGVSFPIAESATLLEAARWLCYRSLWARESGEQHTHLAAMCKWWPPQVAKDAIEAALVTHGNLGYSAETPLQQRYRDVMSYLIGDGTAAIQKRIIATTLIGKVAAR</sequence>
<dbReference type="FunFam" id="1.20.140.10:FF:000001">
    <property type="entry name" value="Acyl-CoA dehydrogenase"/>
    <property type="match status" value="1"/>
</dbReference>
<dbReference type="Proteomes" id="UP000019494">
    <property type="component" value="Unassembled WGS sequence"/>
</dbReference>
<dbReference type="InterPro" id="IPR013786">
    <property type="entry name" value="AcylCoA_DH/ox_N"/>
</dbReference>
<evidence type="ECO:0000256" key="5">
    <source>
        <dbReference type="ARBA" id="ARBA00023002"/>
    </source>
</evidence>
<dbReference type="PIRSF" id="PIRSF016578">
    <property type="entry name" value="HsaA"/>
    <property type="match status" value="1"/>
</dbReference>
<dbReference type="RefSeq" id="WP_034712297.1">
    <property type="nucleotide sequence ID" value="NZ_AWQS01000004.1"/>
</dbReference>
<feature type="domain" description="Acyl-CoA dehydrogenase/oxidase C-terminal" evidence="7">
    <location>
        <begin position="229"/>
        <end position="377"/>
    </location>
</feature>
<dbReference type="InterPro" id="IPR009075">
    <property type="entry name" value="AcylCo_DH/oxidase_C"/>
</dbReference>
<keyword evidence="5 6" id="KW-0560">Oxidoreductase</keyword>
<feature type="domain" description="Acyl-CoA oxidase/dehydrogenase middle" evidence="8">
    <location>
        <begin position="123"/>
        <end position="217"/>
    </location>
</feature>
<dbReference type="GO" id="GO:0003995">
    <property type="term" value="F:acyl-CoA dehydrogenase activity"/>
    <property type="evidence" value="ECO:0007669"/>
    <property type="project" value="TreeGrafter"/>
</dbReference>
<dbReference type="GO" id="GO:0050660">
    <property type="term" value="F:flavin adenine dinucleotide binding"/>
    <property type="evidence" value="ECO:0007669"/>
    <property type="project" value="InterPro"/>
</dbReference>
<dbReference type="EMBL" id="AWQS01000004">
    <property type="protein sequence ID" value="EWT07775.1"/>
    <property type="molecule type" value="Genomic_DNA"/>
</dbReference>
<dbReference type="InterPro" id="IPR009100">
    <property type="entry name" value="AcylCoA_DH/oxidase_NM_dom_sf"/>
</dbReference>
<evidence type="ECO:0000256" key="1">
    <source>
        <dbReference type="ARBA" id="ARBA00001974"/>
    </source>
</evidence>
<comment type="similarity">
    <text evidence="2 6">Belongs to the acyl-CoA dehydrogenase family.</text>
</comment>
<comment type="caution">
    <text evidence="10">The sequence shown here is derived from an EMBL/GenBank/DDBJ whole genome shotgun (WGS) entry which is preliminary data.</text>
</comment>
<evidence type="ECO:0000256" key="3">
    <source>
        <dbReference type="ARBA" id="ARBA00022630"/>
    </source>
</evidence>
<dbReference type="SUPFAM" id="SSF56645">
    <property type="entry name" value="Acyl-CoA dehydrogenase NM domain-like"/>
    <property type="match status" value="1"/>
</dbReference>
<dbReference type="AlphaFoldDB" id="W9GNR7"/>
<evidence type="ECO:0000259" key="9">
    <source>
        <dbReference type="Pfam" id="PF02771"/>
    </source>
</evidence>
<keyword evidence="3 6" id="KW-0285">Flavoprotein</keyword>
<organism evidence="10 11">
    <name type="scientific">Intrasporangium chromatireducens Q5-1</name>
    <dbReference type="NCBI Taxonomy" id="584657"/>
    <lineage>
        <taxon>Bacteria</taxon>
        <taxon>Bacillati</taxon>
        <taxon>Actinomycetota</taxon>
        <taxon>Actinomycetes</taxon>
        <taxon>Micrococcales</taxon>
        <taxon>Intrasporangiaceae</taxon>
        <taxon>Intrasporangium</taxon>
    </lineage>
</organism>
<dbReference type="PANTHER" id="PTHR43884:SF37">
    <property type="entry name" value="ACYL-COA DEHYDROGENASE"/>
    <property type="match status" value="1"/>
</dbReference>
<protein>
    <submittedName>
        <fullName evidence="10">Acyl-CoA dehydrogenase</fullName>
    </submittedName>
</protein>
<evidence type="ECO:0000259" key="7">
    <source>
        <dbReference type="Pfam" id="PF00441"/>
    </source>
</evidence>
<dbReference type="Pfam" id="PF02770">
    <property type="entry name" value="Acyl-CoA_dh_M"/>
    <property type="match status" value="1"/>
</dbReference>
<dbReference type="PATRIC" id="fig|584657.3.peg.175"/>
<evidence type="ECO:0000259" key="8">
    <source>
        <dbReference type="Pfam" id="PF02770"/>
    </source>
</evidence>
<comment type="cofactor">
    <cofactor evidence="1 6">
        <name>FAD</name>
        <dbReference type="ChEBI" id="CHEBI:57692"/>
    </cofactor>
</comment>
<evidence type="ECO:0000256" key="2">
    <source>
        <dbReference type="ARBA" id="ARBA00009347"/>
    </source>
</evidence>
<feature type="domain" description="Acyl-CoA dehydrogenase/oxidase N-terminal" evidence="9">
    <location>
        <begin position="7"/>
        <end position="119"/>
    </location>
</feature>
<dbReference type="PANTHER" id="PTHR43884">
    <property type="entry name" value="ACYL-COA DEHYDROGENASE"/>
    <property type="match status" value="1"/>
</dbReference>
<gene>
    <name evidence="10" type="ORF">N864_22225</name>
</gene>
<dbReference type="InterPro" id="IPR037069">
    <property type="entry name" value="AcylCoA_DH/ox_N_sf"/>
</dbReference>
<accession>W9GNR7</accession>
<evidence type="ECO:0000256" key="6">
    <source>
        <dbReference type="RuleBase" id="RU362125"/>
    </source>
</evidence>
<dbReference type="Pfam" id="PF00441">
    <property type="entry name" value="Acyl-CoA_dh_1"/>
    <property type="match status" value="1"/>
</dbReference>
<dbReference type="OrthoDB" id="2769798at2"/>
<dbReference type="SUPFAM" id="SSF47203">
    <property type="entry name" value="Acyl-CoA dehydrogenase C-terminal domain-like"/>
    <property type="match status" value="1"/>
</dbReference>
<dbReference type="Gene3D" id="2.40.110.10">
    <property type="entry name" value="Butyryl-CoA Dehydrogenase, subunit A, domain 2"/>
    <property type="match status" value="1"/>
</dbReference>
<keyword evidence="11" id="KW-1185">Reference proteome</keyword>
<evidence type="ECO:0000313" key="11">
    <source>
        <dbReference type="Proteomes" id="UP000019494"/>
    </source>
</evidence>
<dbReference type="Gene3D" id="1.10.540.10">
    <property type="entry name" value="Acyl-CoA dehydrogenase/oxidase, N-terminal domain"/>
    <property type="match status" value="1"/>
</dbReference>
<name>W9GNR7_9MICO</name>
<dbReference type="Gene3D" id="1.20.140.10">
    <property type="entry name" value="Butyryl-CoA Dehydrogenase, subunit A, domain 3"/>
    <property type="match status" value="1"/>
</dbReference>
<proteinExistence type="inferred from homology"/>
<reference evidence="11" key="1">
    <citation type="submission" date="2013-08" db="EMBL/GenBank/DDBJ databases">
        <title>Intrasporangium oryzae NRRL B-24470.</title>
        <authorList>
            <person name="Liu H."/>
            <person name="Wang G."/>
        </authorList>
    </citation>
    <scope>NUCLEOTIDE SEQUENCE [LARGE SCALE GENOMIC DNA]</scope>
    <source>
        <strain evidence="11">Q5-1</strain>
    </source>
</reference>
<keyword evidence="4 6" id="KW-0274">FAD</keyword>
<dbReference type="InterPro" id="IPR046373">
    <property type="entry name" value="Acyl-CoA_Oxase/DH_mid-dom_sf"/>
</dbReference>
<dbReference type="InterPro" id="IPR036250">
    <property type="entry name" value="AcylCo_DH-like_C"/>
</dbReference>
<evidence type="ECO:0000256" key="4">
    <source>
        <dbReference type="ARBA" id="ARBA00022827"/>
    </source>
</evidence>
<dbReference type="Pfam" id="PF02771">
    <property type="entry name" value="Acyl-CoA_dh_N"/>
    <property type="match status" value="1"/>
</dbReference>